<feature type="compositionally biased region" description="Acidic residues" evidence="1">
    <location>
        <begin position="1"/>
        <end position="10"/>
    </location>
</feature>
<evidence type="ECO:0000313" key="3">
    <source>
        <dbReference type="EMBL" id="SYW74892.1"/>
    </source>
</evidence>
<feature type="compositionally biased region" description="Low complexity" evidence="1">
    <location>
        <begin position="501"/>
        <end position="540"/>
    </location>
</feature>
<feature type="compositionally biased region" description="Acidic residues" evidence="1">
    <location>
        <begin position="304"/>
        <end position="339"/>
    </location>
</feature>
<dbReference type="EMBL" id="LT558126">
    <property type="protein sequence ID" value="SAM83400.1"/>
    <property type="molecule type" value="Genomic_DNA"/>
</dbReference>
<feature type="compositionally biased region" description="Acidic residues" evidence="1">
    <location>
        <begin position="254"/>
        <end position="264"/>
    </location>
</feature>
<accession>A0A1K0G707</accession>
<feature type="compositionally biased region" description="Polar residues" evidence="1">
    <location>
        <begin position="83"/>
        <end position="104"/>
    </location>
</feature>
<feature type="compositionally biased region" description="Polar residues" evidence="1">
    <location>
        <begin position="42"/>
        <end position="55"/>
    </location>
</feature>
<organism evidence="2 4">
    <name type="scientific">Ustilago bromivora</name>
    <dbReference type="NCBI Taxonomy" id="307758"/>
    <lineage>
        <taxon>Eukaryota</taxon>
        <taxon>Fungi</taxon>
        <taxon>Dikarya</taxon>
        <taxon>Basidiomycota</taxon>
        <taxon>Ustilaginomycotina</taxon>
        <taxon>Ustilaginomycetes</taxon>
        <taxon>Ustilaginales</taxon>
        <taxon>Ustilaginaceae</taxon>
        <taxon>Ustilago</taxon>
    </lineage>
</organism>
<evidence type="ECO:0000313" key="5">
    <source>
        <dbReference type="Proteomes" id="UP000658997"/>
    </source>
</evidence>
<feature type="region of interest" description="Disordered" evidence="1">
    <location>
        <begin position="613"/>
        <end position="632"/>
    </location>
</feature>
<dbReference type="AlphaFoldDB" id="A0A1K0G707"/>
<keyword evidence="5" id="KW-1185">Reference proteome</keyword>
<reference evidence="2" key="2">
    <citation type="submission" date="2016-04" db="EMBL/GenBank/DDBJ databases">
        <authorList>
            <person name="Evans L.H."/>
            <person name="Alamgir A."/>
            <person name="Owens N."/>
            <person name="Weber N.D."/>
            <person name="Virtaneva K."/>
            <person name="Barbian K."/>
            <person name="Babar A."/>
            <person name="Rosenke K."/>
        </authorList>
    </citation>
    <scope>NUCLEOTIDE SEQUENCE</scope>
    <source>
        <strain evidence="2">UB2112</strain>
    </source>
</reference>
<sequence>MDAFDGDSDLSEVSAPPTPGPAATPRATSPEASPAEAVKSETVASVESPQPTNKQRSSRRGLEAEPAAELPTLAPTTTRKKNVASTSSLAEPSATTTKSDNTSASKRRTSARDRKAPAKLRPPSPTVEAAKESSRASSSTEAPNARLKVKFKGRSSADESGFSRGATPQTTSAIKVTLKVGGHRKKLADDLRGLADDYDDEKDADEDAHPEDDFVPDGGAAGSKDAADDEKPTIGKRDRNARNKVAGRRRAIVADDEEDEDAGEEGAPKPPQRKRAKLSDTGPAGSGKDKGRSARGGKKAVNYSDDDDEDEEMVDAASDEEDLEDAAALDTDDEFDEADGPSRGGKSTRKGKAGVDVAKKAGGRAVAMKSSTAGGVARAKKTGAAAASTSSAPPNTASSKAMSAEARMRASIDAAKDKSLKAPGVPSASTGIKLNPQASAFRPSGALKTGPGGASTPAGAGRPSTASSAAGSGAKRIPTGGKPAFGKSMSGWDQLFGGISGLSTSSSSTPNKGTPTKPNAAGSKPGTPSGTAAAAASSTGIRPDPVLESASPADVQRLKEQANQDHLNTDECFDLLAHADIMVAFERSLYAEDRKLATRLRPAIWKAGTILQQGASQQKAQEQQQGAPQAAQ</sequence>
<feature type="compositionally biased region" description="Low complexity" evidence="1">
    <location>
        <begin position="64"/>
        <end position="77"/>
    </location>
</feature>
<dbReference type="Proteomes" id="UP000658997">
    <property type="component" value="Unassembled WGS sequence"/>
</dbReference>
<dbReference type="EMBL" id="ULHB01000003">
    <property type="protein sequence ID" value="SYW74892.1"/>
    <property type="molecule type" value="Genomic_DNA"/>
</dbReference>
<evidence type="ECO:0000313" key="4">
    <source>
        <dbReference type="Proteomes" id="UP000179920"/>
    </source>
</evidence>
<protein>
    <submittedName>
        <fullName evidence="2">Uncharacterized protein</fullName>
    </submittedName>
</protein>
<feature type="region of interest" description="Disordered" evidence="1">
    <location>
        <begin position="1"/>
        <end position="174"/>
    </location>
</feature>
<feature type="compositionally biased region" description="Basic and acidic residues" evidence="1">
    <location>
        <begin position="406"/>
        <end position="420"/>
    </location>
</feature>
<feature type="compositionally biased region" description="Basic and acidic residues" evidence="1">
    <location>
        <begin position="225"/>
        <end position="241"/>
    </location>
</feature>
<feature type="region of interest" description="Disordered" evidence="1">
    <location>
        <begin position="196"/>
        <end position="552"/>
    </location>
</feature>
<dbReference type="Proteomes" id="UP000179920">
    <property type="component" value="Chromosome X"/>
</dbReference>
<dbReference type="OrthoDB" id="2556338at2759"/>
<feature type="compositionally biased region" description="Low complexity" evidence="1">
    <location>
        <begin position="454"/>
        <end position="474"/>
    </location>
</feature>
<feature type="compositionally biased region" description="Polar residues" evidence="1">
    <location>
        <begin position="427"/>
        <end position="438"/>
    </location>
</feature>
<gene>
    <name evidence="3" type="ORF">UBRO2_00302</name>
    <name evidence="2" type="ORF">UBRO_05415</name>
</gene>
<feature type="compositionally biased region" description="Acidic residues" evidence="1">
    <location>
        <begin position="196"/>
        <end position="215"/>
    </location>
</feature>
<proteinExistence type="predicted"/>
<name>A0A1K0G707_9BASI</name>
<evidence type="ECO:0000256" key="1">
    <source>
        <dbReference type="SAM" id="MobiDB-lite"/>
    </source>
</evidence>
<feature type="compositionally biased region" description="Low complexity" evidence="1">
    <location>
        <begin position="363"/>
        <end position="401"/>
    </location>
</feature>
<evidence type="ECO:0000313" key="2">
    <source>
        <dbReference type="EMBL" id="SAM83400.1"/>
    </source>
</evidence>
<reference evidence="3" key="3">
    <citation type="submission" date="2018-08" db="EMBL/GenBank/DDBJ databases">
        <authorList>
            <person name="Guldener U."/>
        </authorList>
    </citation>
    <scope>NUCLEOTIDE SEQUENCE</scope>
    <source>
        <strain evidence="3">UB2</strain>
    </source>
</reference>
<reference evidence="4" key="1">
    <citation type="submission" date="2016-04" db="EMBL/GenBank/DDBJ databases">
        <authorList>
            <person name="Guldener U."/>
            <person name="Guldener U."/>
        </authorList>
    </citation>
    <scope>NUCLEOTIDE SEQUENCE [LARGE SCALE GENOMIC DNA]</scope>
    <source>
        <strain evidence="4">UB2112</strain>
    </source>
</reference>